<keyword evidence="3" id="KW-0436">Ligase</keyword>
<dbReference type="SUPFAM" id="SSF55186">
    <property type="entry name" value="ThrRS/AlaRS common domain"/>
    <property type="match status" value="1"/>
</dbReference>
<dbReference type="GO" id="GO:0005524">
    <property type="term" value="F:ATP binding"/>
    <property type="evidence" value="ECO:0007669"/>
    <property type="project" value="UniProtKB-KW"/>
</dbReference>
<keyword evidence="5" id="KW-0067">ATP-binding</keyword>
<evidence type="ECO:0000256" key="6">
    <source>
        <dbReference type="ARBA" id="ARBA00022884"/>
    </source>
</evidence>
<dbReference type="GO" id="GO:0004813">
    <property type="term" value="F:alanine-tRNA ligase activity"/>
    <property type="evidence" value="ECO:0007669"/>
    <property type="project" value="InterPro"/>
</dbReference>
<dbReference type="InterPro" id="IPR018165">
    <property type="entry name" value="Ala-tRNA-synth_IIc_core"/>
</dbReference>
<keyword evidence="6" id="KW-0694">RNA-binding</keyword>
<dbReference type="InterPro" id="IPR009000">
    <property type="entry name" value="Transl_B-barrel_sf"/>
</dbReference>
<dbReference type="GO" id="GO:0005829">
    <property type="term" value="C:cytosol"/>
    <property type="evidence" value="ECO:0007669"/>
    <property type="project" value="TreeGrafter"/>
</dbReference>
<reference evidence="10" key="1">
    <citation type="journal article" date="2015" name="Nature">
        <title>Complex archaea that bridge the gap between prokaryotes and eukaryotes.</title>
        <authorList>
            <person name="Spang A."/>
            <person name="Saw J.H."/>
            <person name="Jorgensen S.L."/>
            <person name="Zaremba-Niedzwiedzka K."/>
            <person name="Martijn J."/>
            <person name="Lind A.E."/>
            <person name="van Eijk R."/>
            <person name="Schleper C."/>
            <person name="Guy L."/>
            <person name="Ettema T.J."/>
        </authorList>
    </citation>
    <scope>NUCLEOTIDE SEQUENCE</scope>
</reference>
<dbReference type="Pfam" id="PF01411">
    <property type="entry name" value="tRNA-synt_2c"/>
    <property type="match status" value="1"/>
</dbReference>
<proteinExistence type="inferred from homology"/>
<dbReference type="GO" id="GO:0000049">
    <property type="term" value="F:tRNA binding"/>
    <property type="evidence" value="ECO:0007669"/>
    <property type="project" value="UniProtKB-KW"/>
</dbReference>
<keyword evidence="8" id="KW-0030">Aminoacyl-tRNA synthetase</keyword>
<organism evidence="10">
    <name type="scientific">marine sediment metagenome</name>
    <dbReference type="NCBI Taxonomy" id="412755"/>
    <lineage>
        <taxon>unclassified sequences</taxon>
        <taxon>metagenomes</taxon>
        <taxon>ecological metagenomes</taxon>
    </lineage>
</organism>
<evidence type="ECO:0000256" key="8">
    <source>
        <dbReference type="ARBA" id="ARBA00023146"/>
    </source>
</evidence>
<evidence type="ECO:0000256" key="5">
    <source>
        <dbReference type="ARBA" id="ARBA00022840"/>
    </source>
</evidence>
<dbReference type="InterPro" id="IPR018162">
    <property type="entry name" value="Ala-tRNA-ligase_IIc_anticod-bd"/>
</dbReference>
<dbReference type="SUPFAM" id="SSF50447">
    <property type="entry name" value="Translation proteins"/>
    <property type="match status" value="1"/>
</dbReference>
<evidence type="ECO:0000259" key="9">
    <source>
        <dbReference type="PROSITE" id="PS50860"/>
    </source>
</evidence>
<sequence>MPGEDAFLLHDTYGFPLELTAEIARERGFTVDETGFEVEMEKQRARARAAAKGGDAVTAEQAYASLGDIETAFGGYETLIRDTSVVALHVGGRRRKVAKAPAEVELFLAETPFYPEGGGQVGDRGEIAAPSGRVAVEDTQTVAERLIVHRGRVVEGRIAAGEAVTARVDPRHREDTMRNHTGTHLLHAALRRVLGSHVRQSGSLVALDRLRFDFT</sequence>
<evidence type="ECO:0000256" key="2">
    <source>
        <dbReference type="ARBA" id="ARBA00022555"/>
    </source>
</evidence>
<comment type="similarity">
    <text evidence="1">Belongs to the class-II aminoacyl-tRNA synthetase family.</text>
</comment>
<dbReference type="InterPro" id="IPR018164">
    <property type="entry name" value="Ala-tRNA-synth_IIc_N"/>
</dbReference>
<dbReference type="PANTHER" id="PTHR11777">
    <property type="entry name" value="ALANYL-TRNA SYNTHETASE"/>
    <property type="match status" value="1"/>
</dbReference>
<dbReference type="GO" id="GO:0006419">
    <property type="term" value="P:alanyl-tRNA aminoacylation"/>
    <property type="evidence" value="ECO:0007669"/>
    <property type="project" value="InterPro"/>
</dbReference>
<protein>
    <recommendedName>
        <fullName evidence="9">Alanyl-transfer RNA synthetases family profile domain-containing protein</fullName>
    </recommendedName>
</protein>
<dbReference type="SUPFAM" id="SSF101353">
    <property type="entry name" value="Putative anticodon-binding domain of alanyl-tRNA synthetase (AlaRS)"/>
    <property type="match status" value="1"/>
</dbReference>
<evidence type="ECO:0000256" key="4">
    <source>
        <dbReference type="ARBA" id="ARBA00022741"/>
    </source>
</evidence>
<dbReference type="InterPro" id="IPR050058">
    <property type="entry name" value="Ala-tRNA_ligase"/>
</dbReference>
<name>A0A0F8WNG3_9ZZZZ</name>
<dbReference type="Gene3D" id="2.40.30.130">
    <property type="match status" value="1"/>
</dbReference>
<keyword evidence="7" id="KW-0648">Protein biosynthesis</keyword>
<dbReference type="Gene3D" id="3.30.980.10">
    <property type="entry name" value="Threonyl-trna Synthetase, Chain A, domain 2"/>
    <property type="match status" value="1"/>
</dbReference>
<keyword evidence="2" id="KW-0820">tRNA-binding</keyword>
<gene>
    <name evidence="10" type="ORF">LCGC14_3046390</name>
</gene>
<evidence type="ECO:0000256" key="1">
    <source>
        <dbReference type="ARBA" id="ARBA00008226"/>
    </source>
</evidence>
<dbReference type="EMBL" id="LAZR01064080">
    <property type="protein sequence ID" value="KKK58243.1"/>
    <property type="molecule type" value="Genomic_DNA"/>
</dbReference>
<evidence type="ECO:0000256" key="3">
    <source>
        <dbReference type="ARBA" id="ARBA00022598"/>
    </source>
</evidence>
<dbReference type="PANTHER" id="PTHR11777:SF9">
    <property type="entry name" value="ALANINE--TRNA LIGASE, CYTOPLASMIC"/>
    <property type="match status" value="1"/>
</dbReference>
<keyword evidence="4" id="KW-0547">Nucleotide-binding</keyword>
<evidence type="ECO:0000313" key="10">
    <source>
        <dbReference type="EMBL" id="KKK58243.1"/>
    </source>
</evidence>
<dbReference type="PROSITE" id="PS50860">
    <property type="entry name" value="AA_TRNA_LIGASE_II_ALA"/>
    <property type="match status" value="1"/>
</dbReference>
<dbReference type="AlphaFoldDB" id="A0A0F8WNG3"/>
<evidence type="ECO:0000256" key="7">
    <source>
        <dbReference type="ARBA" id="ARBA00022917"/>
    </source>
</evidence>
<accession>A0A0F8WNG3</accession>
<dbReference type="InterPro" id="IPR018163">
    <property type="entry name" value="Thr/Ala-tRNA-synth_IIc_edit"/>
</dbReference>
<dbReference type="GO" id="GO:0002161">
    <property type="term" value="F:aminoacyl-tRNA deacylase activity"/>
    <property type="evidence" value="ECO:0007669"/>
    <property type="project" value="TreeGrafter"/>
</dbReference>
<feature type="non-terminal residue" evidence="10">
    <location>
        <position position="215"/>
    </location>
</feature>
<feature type="domain" description="Alanyl-transfer RNA synthetases family profile" evidence="9">
    <location>
        <begin position="1"/>
        <end position="215"/>
    </location>
</feature>
<comment type="caution">
    <text evidence="10">The sequence shown here is derived from an EMBL/GenBank/DDBJ whole genome shotgun (WGS) entry which is preliminary data.</text>
</comment>